<organism evidence="1 2">
    <name type="scientific">Glossina pallidipes</name>
    <name type="common">Tsetse fly</name>
    <dbReference type="NCBI Taxonomy" id="7398"/>
    <lineage>
        <taxon>Eukaryota</taxon>
        <taxon>Metazoa</taxon>
        <taxon>Ecdysozoa</taxon>
        <taxon>Arthropoda</taxon>
        <taxon>Hexapoda</taxon>
        <taxon>Insecta</taxon>
        <taxon>Pterygota</taxon>
        <taxon>Neoptera</taxon>
        <taxon>Endopterygota</taxon>
        <taxon>Diptera</taxon>
        <taxon>Brachycera</taxon>
        <taxon>Muscomorpha</taxon>
        <taxon>Hippoboscoidea</taxon>
        <taxon>Glossinidae</taxon>
        <taxon>Glossina</taxon>
    </lineage>
</organism>
<evidence type="ECO:0000313" key="2">
    <source>
        <dbReference type="Proteomes" id="UP000092445"/>
    </source>
</evidence>
<dbReference type="VEuPathDB" id="VectorBase:GPAI030346"/>
<dbReference type="EnsemblMetazoa" id="GPAI030346-RA">
    <property type="protein sequence ID" value="GPAI030346-PA"/>
    <property type="gene ID" value="GPAI030346"/>
</dbReference>
<evidence type="ECO:0000313" key="1">
    <source>
        <dbReference type="EnsemblMetazoa" id="GPAI030346-PA"/>
    </source>
</evidence>
<keyword evidence="2" id="KW-1185">Reference proteome</keyword>
<reference evidence="2" key="1">
    <citation type="submission" date="2014-03" db="EMBL/GenBank/DDBJ databases">
        <authorList>
            <person name="Aksoy S."/>
            <person name="Warren W."/>
            <person name="Wilson R.K."/>
        </authorList>
    </citation>
    <scope>NUCLEOTIDE SEQUENCE [LARGE SCALE GENOMIC DNA]</scope>
    <source>
        <strain evidence="2">IAEA</strain>
    </source>
</reference>
<accession>A0A1B0A032</accession>
<name>A0A1B0A032_GLOPL</name>
<protein>
    <submittedName>
        <fullName evidence="1">Uncharacterized protein</fullName>
    </submittedName>
</protein>
<proteinExistence type="predicted"/>
<reference evidence="1" key="2">
    <citation type="submission" date="2020-05" db="UniProtKB">
        <authorList>
            <consortium name="EnsemblMetazoa"/>
        </authorList>
    </citation>
    <scope>IDENTIFICATION</scope>
    <source>
        <strain evidence="1">IAEA</strain>
    </source>
</reference>
<dbReference type="AlphaFoldDB" id="A0A1B0A032"/>
<sequence>MMNSMKCFHFISLDYWKDKCVMLVMSHNKSGLPLVRGFLGLGMHVIAVSRYKNQSEYMRGLLNEHESQRFITREVDLHSVLNIQHLLKELVLTVETVHLLIMLIPKISMQESNILFEPGNESILQSVMEIDDLSTEAFISFAKRILLHNNPVWVICFNHKQANLVWEYLQNLIKLGGGAEREIKVHLARLKRDQKIHI</sequence>
<dbReference type="Proteomes" id="UP000092445">
    <property type="component" value="Unassembled WGS sequence"/>
</dbReference>